<dbReference type="PANTHER" id="PTHR42695">
    <property type="entry name" value="GLUTAMINE AMIDOTRANSFERASE YLR126C-RELATED"/>
    <property type="match status" value="1"/>
</dbReference>
<dbReference type="CDD" id="cd01741">
    <property type="entry name" value="GATase1_1"/>
    <property type="match status" value="1"/>
</dbReference>
<keyword evidence="3" id="KW-1185">Reference proteome</keyword>
<organism evidence="2 3">
    <name type="scientific">Bombilactobacillus folatiphilus</name>
    <dbReference type="NCBI Taxonomy" id="2923362"/>
    <lineage>
        <taxon>Bacteria</taxon>
        <taxon>Bacillati</taxon>
        <taxon>Bacillota</taxon>
        <taxon>Bacilli</taxon>
        <taxon>Lactobacillales</taxon>
        <taxon>Lactobacillaceae</taxon>
        <taxon>Bombilactobacillus</taxon>
    </lineage>
</organism>
<evidence type="ECO:0000313" key="3">
    <source>
        <dbReference type="Proteomes" id="UP000831495"/>
    </source>
</evidence>
<dbReference type="Proteomes" id="UP000831495">
    <property type="component" value="Chromosome"/>
</dbReference>
<dbReference type="SUPFAM" id="SSF52317">
    <property type="entry name" value="Class I glutamine amidotransferase-like"/>
    <property type="match status" value="1"/>
</dbReference>
<name>A0ABY4PB37_9LACO</name>
<dbReference type="Gene3D" id="3.40.50.880">
    <property type="match status" value="1"/>
</dbReference>
<dbReference type="PROSITE" id="PS51273">
    <property type="entry name" value="GATASE_TYPE_1"/>
    <property type="match status" value="1"/>
</dbReference>
<dbReference type="InterPro" id="IPR044992">
    <property type="entry name" value="ChyE-like"/>
</dbReference>
<dbReference type="EMBL" id="CP093366">
    <property type="protein sequence ID" value="UQS82807.1"/>
    <property type="molecule type" value="Genomic_DNA"/>
</dbReference>
<dbReference type="InterPro" id="IPR029062">
    <property type="entry name" value="Class_I_gatase-like"/>
</dbReference>
<gene>
    <name evidence="2" type="ORF">MOO45_03965</name>
</gene>
<sequence>MRMNILQHTPNEGPGTILDWAQSRDNEVFIYHPAQFQILPKASETDFLVILGGPMSPNDQLSWIQQERFLIQELLNQNKPIFGVCFGAQQISKTLGYAVVKAPIKEVGWGNVVLQSQAIPKLPTKLDVLHWHEETFVMPQQAKLLFSNQYLANQGFLLGHHVAGLQFHLEPKLLNVREMAINDQQYVQNSIFQQSVTEILEHPVPSVNRQAMFVLLDYLVTQD</sequence>
<dbReference type="RefSeq" id="WP_249515085.1">
    <property type="nucleotide sequence ID" value="NZ_CP093366.1"/>
</dbReference>
<dbReference type="InterPro" id="IPR017926">
    <property type="entry name" value="GATASE"/>
</dbReference>
<evidence type="ECO:0000313" key="2">
    <source>
        <dbReference type="EMBL" id="UQS82807.1"/>
    </source>
</evidence>
<accession>A0ABY4PB37</accession>
<dbReference type="PANTHER" id="PTHR42695:SF5">
    <property type="entry name" value="GLUTAMINE AMIDOTRANSFERASE YLR126C-RELATED"/>
    <property type="match status" value="1"/>
</dbReference>
<dbReference type="Pfam" id="PF00117">
    <property type="entry name" value="GATase"/>
    <property type="match status" value="1"/>
</dbReference>
<evidence type="ECO:0000259" key="1">
    <source>
        <dbReference type="Pfam" id="PF00117"/>
    </source>
</evidence>
<proteinExistence type="predicted"/>
<reference evidence="2" key="1">
    <citation type="journal article" date="2022" name="Int. J. Syst. Evol. Microbiol.">
        <title>Apilactobacillus apisilvae sp. nov., Nicolia spurrieriana gen. nov. sp. nov., Bombilactobacillus folatiphilus sp. nov. and Bombilactobacillus thymidiniphilus sp. nov., four new lactic acid bacterial isolates from stingless bees Tetragonula carbonaria and Austroplebeia australis.</title>
        <authorList>
            <person name="Oliphant S.A."/>
            <person name="Watson-Haigh N.S."/>
            <person name="Sumby K.M."/>
            <person name="Gardner J."/>
            <person name="Groom S."/>
            <person name="Jiranek V."/>
        </authorList>
    </citation>
    <scope>NUCLEOTIDE SEQUENCE</scope>
    <source>
        <strain evidence="2">SG4_D2</strain>
    </source>
</reference>
<feature type="domain" description="Glutamine amidotransferase" evidence="1">
    <location>
        <begin position="35"/>
        <end position="172"/>
    </location>
</feature>
<protein>
    <submittedName>
        <fullName evidence="2">Type 1 glutamine amidotransferase</fullName>
    </submittedName>
</protein>
<keyword evidence="2" id="KW-0315">Glutamine amidotransferase</keyword>